<dbReference type="RefSeq" id="WP_067850946.1">
    <property type="nucleotide sequence ID" value="NZ_JADPKZ010000036.1"/>
</dbReference>
<accession>A0ABS0F274</accession>
<dbReference type="Gene3D" id="3.40.30.10">
    <property type="entry name" value="Glutaredoxin"/>
    <property type="match status" value="1"/>
</dbReference>
<reference evidence="2 3" key="1">
    <citation type="submission" date="2020-11" db="EMBL/GenBank/DDBJ databases">
        <title>Genomic insight of Alicyclobacillus mali FL 18 reveals a new arsenic-resistant strain, with potential in environmental biotechnology.</title>
        <authorList>
            <person name="Fiorentino G."/>
            <person name="Gallo G."/>
            <person name="Aulitto M."/>
        </authorList>
    </citation>
    <scope>NUCLEOTIDE SEQUENCE [LARGE SCALE GENOMIC DNA]</scope>
    <source>
        <strain evidence="2 3">FL 18</strain>
    </source>
</reference>
<dbReference type="EMBL" id="JADPKZ010000036">
    <property type="protein sequence ID" value="MBF8377381.1"/>
    <property type="molecule type" value="Genomic_DNA"/>
</dbReference>
<comment type="caution">
    <text evidence="2">The sequence shown here is derived from an EMBL/GenBank/DDBJ whole genome shotgun (WGS) entry which is preliminary data.</text>
</comment>
<dbReference type="SUPFAM" id="SSF52833">
    <property type="entry name" value="Thioredoxin-like"/>
    <property type="match status" value="1"/>
</dbReference>
<dbReference type="Proteomes" id="UP000642910">
    <property type="component" value="Unassembled WGS sequence"/>
</dbReference>
<keyword evidence="3" id="KW-1185">Reference proteome</keyword>
<dbReference type="PROSITE" id="PS51257">
    <property type="entry name" value="PROKAR_LIPOPROTEIN"/>
    <property type="match status" value="1"/>
</dbReference>
<proteinExistence type="predicted"/>
<feature type="signal peptide" evidence="1">
    <location>
        <begin position="1"/>
        <end position="18"/>
    </location>
</feature>
<feature type="chain" id="PRO_5046030223" description="Thioredoxin domain-containing protein" evidence="1">
    <location>
        <begin position="19"/>
        <end position="200"/>
    </location>
</feature>
<keyword evidence="1" id="KW-0732">Signal</keyword>
<name>A0ABS0F274_9BACL</name>
<protein>
    <recommendedName>
        <fullName evidence="4">Thioredoxin domain-containing protein</fullName>
    </recommendedName>
</protein>
<organism evidence="2 3">
    <name type="scientific">Alicyclobacillus mali</name>
    <name type="common">ex Roth et al. 2021</name>
    <dbReference type="NCBI Taxonomy" id="1123961"/>
    <lineage>
        <taxon>Bacteria</taxon>
        <taxon>Bacillati</taxon>
        <taxon>Bacillota</taxon>
        <taxon>Bacilli</taxon>
        <taxon>Bacillales</taxon>
        <taxon>Alicyclobacillaceae</taxon>
        <taxon>Alicyclobacillus</taxon>
    </lineage>
</organism>
<gene>
    <name evidence="2" type="ORF">IW967_05775</name>
</gene>
<dbReference type="InterPro" id="IPR036249">
    <property type="entry name" value="Thioredoxin-like_sf"/>
</dbReference>
<evidence type="ECO:0000313" key="3">
    <source>
        <dbReference type="Proteomes" id="UP000642910"/>
    </source>
</evidence>
<evidence type="ECO:0000313" key="2">
    <source>
        <dbReference type="EMBL" id="MBF8377381.1"/>
    </source>
</evidence>
<evidence type="ECO:0000256" key="1">
    <source>
        <dbReference type="SAM" id="SignalP"/>
    </source>
</evidence>
<sequence length="200" mass="22008">MRRTWVLALAGWVAVLMAGCGTVENAAMSGQPGKSSGRDRAHPLVFQNLTGEMNEGQDPRWDPQPASSDLYGAVTVWTATGQKELLSADAQPLLFAAYWCPHCQRTLELLTSIRQRLKRDPVIVNVGYPAGTSLKTAVRIAREEDATLHLAPFKEVFVLTPSAGDRYAPLGYPTLVFRQGNDLWSLYGEHRAAVWEKALS</sequence>
<evidence type="ECO:0008006" key="4">
    <source>
        <dbReference type="Google" id="ProtNLM"/>
    </source>
</evidence>